<reference evidence="1 2" key="1">
    <citation type="submission" date="2013-09" db="EMBL/GenBank/DDBJ databases">
        <title>Corchorus capsularis genome sequencing.</title>
        <authorList>
            <person name="Alam M."/>
            <person name="Haque M.S."/>
            <person name="Islam M.S."/>
            <person name="Emdad E.M."/>
            <person name="Islam M.M."/>
            <person name="Ahmed B."/>
            <person name="Halim A."/>
            <person name="Hossen Q.M.M."/>
            <person name="Hossain M.Z."/>
            <person name="Ahmed R."/>
            <person name="Khan M.M."/>
            <person name="Islam R."/>
            <person name="Rashid M.M."/>
            <person name="Khan S.A."/>
            <person name="Rahman M.S."/>
            <person name="Alam M."/>
        </authorList>
    </citation>
    <scope>NUCLEOTIDE SEQUENCE [LARGE SCALE GENOMIC DNA]</scope>
    <source>
        <strain evidence="2">cv. CVL-1</strain>
        <tissue evidence="1">Whole seedling</tissue>
    </source>
</reference>
<dbReference type="EMBL" id="AWWV01014340">
    <property type="protein sequence ID" value="OMO57508.1"/>
    <property type="molecule type" value="Genomic_DNA"/>
</dbReference>
<dbReference type="AlphaFoldDB" id="A0A1R3GHC6"/>
<comment type="caution">
    <text evidence="1">The sequence shown here is derived from an EMBL/GenBank/DDBJ whole genome shotgun (WGS) entry which is preliminary data.</text>
</comment>
<evidence type="ECO:0000313" key="2">
    <source>
        <dbReference type="Proteomes" id="UP000188268"/>
    </source>
</evidence>
<dbReference type="OrthoDB" id="974022at2759"/>
<dbReference type="Proteomes" id="UP000188268">
    <property type="component" value="Unassembled WGS sequence"/>
</dbReference>
<sequence>TIKPKEYPSEEAIDALFTSLEDVVASHKVYSSEQVKEALSLIEEALHMAPSKFFQTGKFSTLKQAFIVLSTSHCSSGLMVKQKTEFLAMDKNLKEVPHRVAKATQDKALLSDKESVKLTLTRDLELSTFSNKARQS</sequence>
<keyword evidence="2" id="KW-1185">Reference proteome</keyword>
<organism evidence="1 2">
    <name type="scientific">Corchorus capsularis</name>
    <name type="common">Jute</name>
    <dbReference type="NCBI Taxonomy" id="210143"/>
    <lineage>
        <taxon>Eukaryota</taxon>
        <taxon>Viridiplantae</taxon>
        <taxon>Streptophyta</taxon>
        <taxon>Embryophyta</taxon>
        <taxon>Tracheophyta</taxon>
        <taxon>Spermatophyta</taxon>
        <taxon>Magnoliopsida</taxon>
        <taxon>eudicotyledons</taxon>
        <taxon>Gunneridae</taxon>
        <taxon>Pentapetalae</taxon>
        <taxon>rosids</taxon>
        <taxon>malvids</taxon>
        <taxon>Malvales</taxon>
        <taxon>Malvaceae</taxon>
        <taxon>Grewioideae</taxon>
        <taxon>Apeibeae</taxon>
        <taxon>Corchorus</taxon>
    </lineage>
</organism>
<name>A0A1R3GHC6_COCAP</name>
<evidence type="ECO:0000313" key="1">
    <source>
        <dbReference type="EMBL" id="OMO57508.1"/>
    </source>
</evidence>
<gene>
    <name evidence="1" type="ORF">CCACVL1_25749</name>
</gene>
<proteinExistence type="predicted"/>
<protein>
    <submittedName>
        <fullName evidence="1">Uncharacterized protein</fullName>
    </submittedName>
</protein>
<accession>A0A1R3GHC6</accession>
<dbReference type="Gramene" id="OMO57508">
    <property type="protein sequence ID" value="OMO57508"/>
    <property type="gene ID" value="CCACVL1_25749"/>
</dbReference>
<feature type="non-terminal residue" evidence="1">
    <location>
        <position position="1"/>
    </location>
</feature>